<feature type="transmembrane region" description="Helical" evidence="1">
    <location>
        <begin position="6"/>
        <end position="24"/>
    </location>
</feature>
<keyword evidence="1" id="KW-1133">Transmembrane helix</keyword>
<dbReference type="Proteomes" id="UP000000872">
    <property type="component" value="Segment"/>
</dbReference>
<gene>
    <name evidence="2" type="primary">AMV036</name>
</gene>
<name>Q9EN12_AMEPV</name>
<dbReference type="KEGG" id="vg:1494626"/>
<evidence type="ECO:0000313" key="2">
    <source>
        <dbReference type="EMBL" id="AAG02742.1"/>
    </source>
</evidence>
<dbReference type="GeneID" id="1494626"/>
<proteinExistence type="predicted"/>
<organism evidence="2 3">
    <name type="scientific">Amsacta moorei entomopoxvirus</name>
    <name type="common">AmEPV</name>
    <dbReference type="NCBI Taxonomy" id="28321"/>
    <lineage>
        <taxon>Viruses</taxon>
        <taxon>Varidnaviria</taxon>
        <taxon>Bamfordvirae</taxon>
        <taxon>Nucleocytoviricota</taxon>
        <taxon>Pokkesviricetes</taxon>
        <taxon>Chitovirales</taxon>
        <taxon>Poxviridae</taxon>
        <taxon>Entomopoxvirinae</taxon>
        <taxon>Betaentomopoxvirus</taxon>
    </lineage>
</organism>
<accession>Q9EN12</accession>
<keyword evidence="1" id="KW-0472">Membrane</keyword>
<protein>
    <submittedName>
        <fullName evidence="2">AMV036</fullName>
    </submittedName>
</protein>
<keyword evidence="3" id="KW-1185">Reference proteome</keyword>
<organismHost>
    <name type="scientific">Amsacta</name>
    <dbReference type="NCBI Taxonomy" id="340055"/>
</organismHost>
<dbReference type="RefSeq" id="NP_064818.1">
    <property type="nucleotide sequence ID" value="NC_002520.1"/>
</dbReference>
<keyword evidence="1" id="KW-0812">Transmembrane</keyword>
<evidence type="ECO:0000256" key="1">
    <source>
        <dbReference type="SAM" id="Phobius"/>
    </source>
</evidence>
<sequence length="70" mass="8868">MIQYLIYYYCKLLLLLTQILYLNFRYLYYIQTMNNYFLMLYCQLIIDNLVKKHTLYTNILLEHLIYFVYL</sequence>
<evidence type="ECO:0000313" key="3">
    <source>
        <dbReference type="Proteomes" id="UP000000872"/>
    </source>
</evidence>
<reference evidence="2 3" key="1">
    <citation type="journal article" date="2000" name="Virology">
        <title>Complete genomic sequence of the Amsacta moorei entomopoxvirus: analysis and comparison with other poxviruses.</title>
        <authorList>
            <person name="Bawden A.L."/>
            <person name="Glassberg K.J."/>
            <person name="Diggans J."/>
            <person name="Shaw R."/>
            <person name="Farmerie W."/>
            <person name="Moyer R.W."/>
        </authorList>
    </citation>
    <scope>NUCLEOTIDE SEQUENCE [LARGE SCALE GENOMIC DNA]</scope>
</reference>
<dbReference type="EMBL" id="AF250284">
    <property type="protein sequence ID" value="AAG02742.1"/>
    <property type="molecule type" value="Genomic_DNA"/>
</dbReference>